<dbReference type="PANTHER" id="PTHR32432:SF3">
    <property type="entry name" value="ETHANOLAMINE UTILIZATION PROTEIN EUTJ"/>
    <property type="match status" value="1"/>
</dbReference>
<dbReference type="Gene3D" id="3.30.420.40">
    <property type="match status" value="2"/>
</dbReference>
<reference evidence="1 2" key="1">
    <citation type="submission" date="2016-10" db="EMBL/GenBank/DDBJ databases">
        <authorList>
            <person name="de Groot N.N."/>
        </authorList>
    </citation>
    <scope>NUCLEOTIDE SEQUENCE [LARGE SCALE GENOMIC DNA]</scope>
    <source>
        <strain evidence="1 2">DSM 15269</strain>
    </source>
</reference>
<dbReference type="OrthoDB" id="9773403at2"/>
<evidence type="ECO:0000313" key="1">
    <source>
        <dbReference type="EMBL" id="SDN47914.1"/>
    </source>
</evidence>
<dbReference type="RefSeq" id="WP_092063570.1">
    <property type="nucleotide sequence ID" value="NZ_FNIN01000002.1"/>
</dbReference>
<dbReference type="Proteomes" id="UP000199602">
    <property type="component" value="Unassembled WGS sequence"/>
</dbReference>
<gene>
    <name evidence="1" type="ORF">SAMN04488516_102256</name>
</gene>
<dbReference type="CDD" id="cd24049">
    <property type="entry name" value="ASKHA_NBD_PilM"/>
    <property type="match status" value="1"/>
</dbReference>
<keyword evidence="2" id="KW-1185">Reference proteome</keyword>
<dbReference type="InterPro" id="IPR050696">
    <property type="entry name" value="FtsA/MreB"/>
</dbReference>
<accession>A0A1H0BQJ5</accession>
<organism evidence="1 2">
    <name type="scientific">Desulfonauticus submarinus</name>
    <dbReference type="NCBI Taxonomy" id="206665"/>
    <lineage>
        <taxon>Bacteria</taxon>
        <taxon>Pseudomonadati</taxon>
        <taxon>Thermodesulfobacteriota</taxon>
        <taxon>Desulfovibrionia</taxon>
        <taxon>Desulfovibrionales</taxon>
        <taxon>Desulfonauticaceae</taxon>
        <taxon>Desulfonauticus</taxon>
    </lineage>
</organism>
<dbReference type="SUPFAM" id="SSF53067">
    <property type="entry name" value="Actin-like ATPase domain"/>
    <property type="match status" value="2"/>
</dbReference>
<dbReference type="AlphaFoldDB" id="A0A1H0BQJ5"/>
<dbReference type="Gene3D" id="3.30.1490.300">
    <property type="match status" value="1"/>
</dbReference>
<evidence type="ECO:0000313" key="2">
    <source>
        <dbReference type="Proteomes" id="UP000199602"/>
    </source>
</evidence>
<dbReference type="InterPro" id="IPR043129">
    <property type="entry name" value="ATPase_NBD"/>
</dbReference>
<dbReference type="STRING" id="206665.SAMN04488516_102256"/>
<sequence length="344" mass="39513">MFGQKTGVGLDLGARWIKLVALEKKGKKLSLLRTGRFIVPMEERGKEEFGDKLKLFFQSLKLKGVRVTTSVSGQASIVKKVIFKAKDEEDLEEVILKEAKQYIPFDMNEVVLDYQVLKVDKQESAYEVYLVACKKEFINNQINWLSKAKIKVECIDIDAFAISNVFEFNYPEEKAKTVFLFDIGERQSIFSVYSQGELVLFREMGFGGFNLTNRIASYLGVSVEDAERVKLNGGIELDKQQRKEVFKRLEEEIENWLAELRKVVNFYKTTYPQSGEAEKIFLSGGCTSIVGIDRKLSEEFEIPVDFLDPWRKIERNAKFFDAKYLDEIKYQMVTATGLALRGVL</sequence>
<dbReference type="Pfam" id="PF11104">
    <property type="entry name" value="PilM_2"/>
    <property type="match status" value="1"/>
</dbReference>
<proteinExistence type="predicted"/>
<dbReference type="InterPro" id="IPR005883">
    <property type="entry name" value="PilM"/>
</dbReference>
<name>A0A1H0BQJ5_9BACT</name>
<dbReference type="PANTHER" id="PTHR32432">
    <property type="entry name" value="CELL DIVISION PROTEIN FTSA-RELATED"/>
    <property type="match status" value="1"/>
</dbReference>
<dbReference type="NCBIfam" id="TIGR01175">
    <property type="entry name" value="pilM"/>
    <property type="match status" value="1"/>
</dbReference>
<dbReference type="EMBL" id="FNIN01000002">
    <property type="protein sequence ID" value="SDN47914.1"/>
    <property type="molecule type" value="Genomic_DNA"/>
</dbReference>
<protein>
    <submittedName>
        <fullName evidence="1">Type IV pilus assembly protein PilM</fullName>
    </submittedName>
</protein>
<dbReference type="PIRSF" id="PIRSF019169">
    <property type="entry name" value="PilM"/>
    <property type="match status" value="1"/>
</dbReference>